<organism evidence="2 3">
    <name type="scientific">Blastopirellula marina</name>
    <dbReference type="NCBI Taxonomy" id="124"/>
    <lineage>
        <taxon>Bacteria</taxon>
        <taxon>Pseudomonadati</taxon>
        <taxon>Planctomycetota</taxon>
        <taxon>Planctomycetia</taxon>
        <taxon>Pirellulales</taxon>
        <taxon>Pirellulaceae</taxon>
        <taxon>Blastopirellula</taxon>
    </lineage>
</organism>
<keyword evidence="1" id="KW-0732">Signal</keyword>
<dbReference type="Proteomes" id="UP000237819">
    <property type="component" value="Unassembled WGS sequence"/>
</dbReference>
<dbReference type="InterPro" id="IPR023214">
    <property type="entry name" value="HAD_sf"/>
</dbReference>
<evidence type="ECO:0000313" key="3">
    <source>
        <dbReference type="Proteomes" id="UP000237819"/>
    </source>
</evidence>
<gene>
    <name evidence="2" type="ORF">C5Y93_11670</name>
</gene>
<keyword evidence="2" id="KW-0378">Hydrolase</keyword>
<evidence type="ECO:0000313" key="2">
    <source>
        <dbReference type="EMBL" id="PQO46007.1"/>
    </source>
</evidence>
<comment type="caution">
    <text evidence="2">The sequence shown here is derived from an EMBL/GenBank/DDBJ whole genome shotgun (WGS) entry which is preliminary data.</text>
</comment>
<reference evidence="2 3" key="1">
    <citation type="submission" date="2018-02" db="EMBL/GenBank/DDBJ databases">
        <title>Comparative genomes isolates from brazilian mangrove.</title>
        <authorList>
            <person name="Araujo J.E."/>
            <person name="Taketani R.G."/>
            <person name="Silva M.C.P."/>
            <person name="Loureco M.V."/>
            <person name="Andreote F.D."/>
        </authorList>
    </citation>
    <scope>NUCLEOTIDE SEQUENCE [LARGE SCALE GENOMIC DNA]</scope>
    <source>
        <strain evidence="2 3">Nap-Phe MGV</strain>
    </source>
</reference>
<dbReference type="SUPFAM" id="SSF56784">
    <property type="entry name" value="HAD-like"/>
    <property type="match status" value="1"/>
</dbReference>
<proteinExistence type="predicted"/>
<dbReference type="AlphaFoldDB" id="A0A2S8GNJ9"/>
<dbReference type="Gene3D" id="3.40.50.1000">
    <property type="entry name" value="HAD superfamily/HAD-like"/>
    <property type="match status" value="1"/>
</dbReference>
<feature type="signal peptide" evidence="1">
    <location>
        <begin position="1"/>
        <end position="28"/>
    </location>
</feature>
<name>A0A2S8GNJ9_9BACT</name>
<accession>A0A2S8GNJ9</accession>
<dbReference type="EMBL" id="PUHZ01000012">
    <property type="protein sequence ID" value="PQO46007.1"/>
    <property type="molecule type" value="Genomic_DNA"/>
</dbReference>
<sequence length="340" mass="37745">MKWTGKLALSLRLMAIAAIFAIPATVAAQDVLPSWNNTAAKQAIIDFVAKVTDENSPHFVPVEDRIATFDNDGTLWTEHPMYTQLSFALDRVKVLAPGKPEWQTQQPFQAILANDLKAVAAAGEKGLAQLIMATHAGITTTEFEAIVQDWFATAKHPRFQQPYTQCTFLPMVELLEYLRANGFKTFIVSGGGIEFMRPITLGAYGIPAEQVVGSSIKTKFEMQDGKAVLLRLPEIDFIDDHEGKPVGINRFIGKRPIASFGNSGGDREMLQWADAGEGLSLKMLVFHNDAEREYAYGPADGLPDTKFGAFPQDLMDEAKQKGWVVIRMKEDWKTIFTFEK</sequence>
<dbReference type="GO" id="GO:0016787">
    <property type="term" value="F:hydrolase activity"/>
    <property type="evidence" value="ECO:0007669"/>
    <property type="project" value="UniProtKB-KW"/>
</dbReference>
<evidence type="ECO:0000256" key="1">
    <source>
        <dbReference type="SAM" id="SignalP"/>
    </source>
</evidence>
<protein>
    <submittedName>
        <fullName evidence="2">HAD family hydrolase</fullName>
    </submittedName>
</protein>
<feature type="chain" id="PRO_5015417676" evidence="1">
    <location>
        <begin position="29"/>
        <end position="340"/>
    </location>
</feature>
<dbReference type="Pfam" id="PF12710">
    <property type="entry name" value="HAD"/>
    <property type="match status" value="1"/>
</dbReference>
<dbReference type="InterPro" id="IPR036412">
    <property type="entry name" value="HAD-like_sf"/>
</dbReference>
<dbReference type="OrthoDB" id="9799365at2"/>